<dbReference type="EMBL" id="CP001108">
    <property type="protein sequence ID" value="ACF45186.1"/>
    <property type="molecule type" value="Genomic_DNA"/>
</dbReference>
<dbReference type="HOGENOM" id="CLU_047373_0_3_10"/>
<dbReference type="Gene3D" id="3.40.50.720">
    <property type="entry name" value="NAD(P)-binding Rossmann-like Domain"/>
    <property type="match status" value="1"/>
</dbReference>
<dbReference type="InterPro" id="IPR013549">
    <property type="entry name" value="DUF1731"/>
</dbReference>
<comment type="similarity">
    <text evidence="1">Belongs to the NAD(P)-dependent epimerase/dehydratase family. SDR39U1 subfamily.</text>
</comment>
<dbReference type="CDD" id="cd05242">
    <property type="entry name" value="SDR_a8"/>
    <property type="match status" value="1"/>
</dbReference>
<dbReference type="NCBIfam" id="TIGR01777">
    <property type="entry name" value="yfcH"/>
    <property type="match status" value="1"/>
</dbReference>
<dbReference type="eggNOG" id="COG1090">
    <property type="taxonomic scope" value="Bacteria"/>
</dbReference>
<organism evidence="4 5">
    <name type="scientific">Prosthecochloris aestuarii (strain DSM 271 / SK 413)</name>
    <dbReference type="NCBI Taxonomy" id="290512"/>
    <lineage>
        <taxon>Bacteria</taxon>
        <taxon>Pseudomonadati</taxon>
        <taxon>Chlorobiota</taxon>
        <taxon>Chlorobiia</taxon>
        <taxon>Chlorobiales</taxon>
        <taxon>Chlorobiaceae</taxon>
        <taxon>Prosthecochloris</taxon>
    </lineage>
</organism>
<reference evidence="4" key="1">
    <citation type="submission" date="2008-06" db="EMBL/GenBank/DDBJ databases">
        <title>Complete sequence of chromosome of Prosthecochloris aestuarii DSM 271.</title>
        <authorList>
            <consortium name="US DOE Joint Genome Institute"/>
            <person name="Lucas S."/>
            <person name="Copeland A."/>
            <person name="Lapidus A."/>
            <person name="Glavina del Rio T."/>
            <person name="Dalin E."/>
            <person name="Tice H."/>
            <person name="Bruce D."/>
            <person name="Goodwin L."/>
            <person name="Pitluck S."/>
            <person name="Schmutz J."/>
            <person name="Larimer F."/>
            <person name="Land M."/>
            <person name="Hauser L."/>
            <person name="Kyrpides N."/>
            <person name="Anderson I."/>
            <person name="Liu Z."/>
            <person name="Li T."/>
            <person name="Zhao F."/>
            <person name="Overmann J."/>
            <person name="Bryant D.A."/>
            <person name="Richardson P."/>
        </authorList>
    </citation>
    <scope>NUCLEOTIDE SEQUENCE [LARGE SCALE GENOMIC DNA]</scope>
    <source>
        <strain evidence="4">DSM 271</strain>
    </source>
</reference>
<dbReference type="InterPro" id="IPR036291">
    <property type="entry name" value="NAD(P)-bd_dom_sf"/>
</dbReference>
<accession>B4S392</accession>
<dbReference type="Pfam" id="PF08338">
    <property type="entry name" value="DUF1731"/>
    <property type="match status" value="1"/>
</dbReference>
<proteinExistence type="inferred from homology"/>
<dbReference type="InterPro" id="IPR001509">
    <property type="entry name" value="Epimerase_deHydtase"/>
</dbReference>
<evidence type="ECO:0000259" key="3">
    <source>
        <dbReference type="Pfam" id="PF08338"/>
    </source>
</evidence>
<dbReference type="STRING" id="290512.Paes_0126"/>
<dbReference type="AlphaFoldDB" id="B4S392"/>
<evidence type="ECO:0000256" key="1">
    <source>
        <dbReference type="ARBA" id="ARBA00009353"/>
    </source>
</evidence>
<keyword evidence="5" id="KW-1185">Reference proteome</keyword>
<evidence type="ECO:0000259" key="2">
    <source>
        <dbReference type="Pfam" id="PF01370"/>
    </source>
</evidence>
<dbReference type="RefSeq" id="WP_012504723.1">
    <property type="nucleotide sequence ID" value="NC_011059.1"/>
</dbReference>
<evidence type="ECO:0000313" key="4">
    <source>
        <dbReference type="EMBL" id="ACF45186.1"/>
    </source>
</evidence>
<name>B4S392_PROA2</name>
<dbReference type="Proteomes" id="UP000002725">
    <property type="component" value="Chromosome"/>
</dbReference>
<dbReference type="PANTHER" id="PTHR11092">
    <property type="entry name" value="SUGAR NUCLEOTIDE EPIMERASE RELATED"/>
    <property type="match status" value="1"/>
</dbReference>
<feature type="domain" description="NAD-dependent epimerase/dehydratase" evidence="2">
    <location>
        <begin position="5"/>
        <end position="228"/>
    </location>
</feature>
<dbReference type="Pfam" id="PF01370">
    <property type="entry name" value="Epimerase"/>
    <property type="match status" value="1"/>
</dbReference>
<evidence type="ECO:0008006" key="6">
    <source>
        <dbReference type="Google" id="ProtNLM"/>
    </source>
</evidence>
<dbReference type="SUPFAM" id="SSF51735">
    <property type="entry name" value="NAD(P)-binding Rossmann-fold domains"/>
    <property type="match status" value="1"/>
</dbReference>
<feature type="domain" description="DUF1731" evidence="3">
    <location>
        <begin position="261"/>
        <end position="307"/>
    </location>
</feature>
<dbReference type="PANTHER" id="PTHR11092:SF0">
    <property type="entry name" value="EPIMERASE FAMILY PROTEIN SDR39U1"/>
    <property type="match status" value="1"/>
</dbReference>
<dbReference type="InterPro" id="IPR010099">
    <property type="entry name" value="SDR39U1"/>
</dbReference>
<dbReference type="KEGG" id="paa:Paes_0126"/>
<gene>
    <name evidence="4" type="ordered locus">Paes_0126</name>
</gene>
<sequence>MEGQIVITGATGVIGSVIAGKLIAAGEKVVVFSRSPQGAELKLPGAAAYVKWDSDIPKGDWNEYIDGAKAVIHLAGKPLLDERWSEEHKVACYESRILSTRYLVDAINAAKRKPGVFISSSAVGYYGSFENCSDTLQLTEDSPEGDDFLAKICYDWEKEAEKVSGDVRLVILRTGIVLSTKGGMLQKLLLPFNLFVGGPVGSGQQCLSWIHIDDEVDVVLDAIDNPAMKGPINLVAPNPVSMHDFARTLGSVMSRPSLVPVPRIAVQLLMGEGAEYAVKGQNVAPHALDELGFRFSFADLRWALKDLIEHNK</sequence>
<protein>
    <recommendedName>
        <fullName evidence="6">NAD-dependent epimerase/dehydratase</fullName>
    </recommendedName>
</protein>
<evidence type="ECO:0000313" key="5">
    <source>
        <dbReference type="Proteomes" id="UP000002725"/>
    </source>
</evidence>